<accession>A0A1D2M1Z4</accession>
<feature type="region of interest" description="Disordered" evidence="1">
    <location>
        <begin position="30"/>
        <end position="76"/>
    </location>
</feature>
<organism evidence="3 4">
    <name type="scientific">Orchesella cincta</name>
    <name type="common">Springtail</name>
    <name type="synonym">Podura cincta</name>
    <dbReference type="NCBI Taxonomy" id="48709"/>
    <lineage>
        <taxon>Eukaryota</taxon>
        <taxon>Metazoa</taxon>
        <taxon>Ecdysozoa</taxon>
        <taxon>Arthropoda</taxon>
        <taxon>Hexapoda</taxon>
        <taxon>Collembola</taxon>
        <taxon>Entomobryomorpha</taxon>
        <taxon>Entomobryoidea</taxon>
        <taxon>Orchesellidae</taxon>
        <taxon>Orchesellinae</taxon>
        <taxon>Orchesella</taxon>
    </lineage>
</organism>
<name>A0A1D2M1Z4_ORCCI</name>
<dbReference type="AlphaFoldDB" id="A0A1D2M1Z4"/>
<reference evidence="3 4" key="1">
    <citation type="journal article" date="2016" name="Genome Biol. Evol.">
        <title>Gene Family Evolution Reflects Adaptation to Soil Environmental Stressors in the Genome of the Collembolan Orchesella cincta.</title>
        <authorList>
            <person name="Faddeeva-Vakhrusheva A."/>
            <person name="Derks M.F."/>
            <person name="Anvar S.Y."/>
            <person name="Agamennone V."/>
            <person name="Suring W."/>
            <person name="Smit S."/>
            <person name="van Straalen N.M."/>
            <person name="Roelofs D."/>
        </authorList>
    </citation>
    <scope>NUCLEOTIDE SEQUENCE [LARGE SCALE GENOMIC DNA]</scope>
    <source>
        <tissue evidence="3">Mixed pool</tissue>
    </source>
</reference>
<evidence type="ECO:0000313" key="3">
    <source>
        <dbReference type="EMBL" id="ODM86941.1"/>
    </source>
</evidence>
<feature type="compositionally biased region" description="Low complexity" evidence="1">
    <location>
        <begin position="39"/>
        <end position="57"/>
    </location>
</feature>
<keyword evidence="2" id="KW-0732">Signal</keyword>
<protein>
    <recommendedName>
        <fullName evidence="5">Protein sleepless</fullName>
    </recommendedName>
</protein>
<feature type="signal peptide" evidence="2">
    <location>
        <begin position="1"/>
        <end position="23"/>
    </location>
</feature>
<dbReference type="Proteomes" id="UP000094527">
    <property type="component" value="Unassembled WGS sequence"/>
</dbReference>
<proteinExistence type="predicted"/>
<sequence length="185" mass="20019">MNSLKPLLLCLLCGILLFLPATAEEATTEKKEEVKAAEAEVTVAASGPTTSPAPSSSENNGTSEPDKKPVKGPSTTKPRVGRTCFVCANCPIPQYLEYCGGMSKFCFMNKFENSDEVLRGCAKPEQVKFSIERNQTCDEYTDGVSVCYCDVDLCNGVIFSQSALPKAELPVLLVAVGIFIFPFFH</sequence>
<evidence type="ECO:0000256" key="1">
    <source>
        <dbReference type="SAM" id="MobiDB-lite"/>
    </source>
</evidence>
<dbReference type="EMBL" id="LJIJ01006690">
    <property type="protein sequence ID" value="ODM86941.1"/>
    <property type="molecule type" value="Genomic_DNA"/>
</dbReference>
<feature type="chain" id="PRO_5008903395" description="Protein sleepless" evidence="2">
    <location>
        <begin position="24"/>
        <end position="185"/>
    </location>
</feature>
<gene>
    <name evidence="3" type="ORF">Ocin01_19740</name>
</gene>
<evidence type="ECO:0008006" key="5">
    <source>
        <dbReference type="Google" id="ProtNLM"/>
    </source>
</evidence>
<keyword evidence="4" id="KW-1185">Reference proteome</keyword>
<evidence type="ECO:0000256" key="2">
    <source>
        <dbReference type="SAM" id="SignalP"/>
    </source>
</evidence>
<evidence type="ECO:0000313" key="4">
    <source>
        <dbReference type="Proteomes" id="UP000094527"/>
    </source>
</evidence>
<comment type="caution">
    <text evidence="3">The sequence shown here is derived from an EMBL/GenBank/DDBJ whole genome shotgun (WGS) entry which is preliminary data.</text>
</comment>